<dbReference type="EMBL" id="RSCE01000002">
    <property type="protein sequence ID" value="RSH85887.1"/>
    <property type="molecule type" value="Genomic_DNA"/>
</dbReference>
<evidence type="ECO:0000313" key="3">
    <source>
        <dbReference type="Proteomes" id="UP000279236"/>
    </source>
</evidence>
<accession>A0A427Y488</accession>
<evidence type="ECO:0000313" key="2">
    <source>
        <dbReference type="EMBL" id="RSH85887.1"/>
    </source>
</evidence>
<sequence>MEVDSFIPTSPSPVGPASSPSAASELRNELASAVWSIPHLRETFFSYLSVPQAVKFMTLSRETFQTAAEKIHGNLNFNAYMQRSFHTVAFIPEERRHFYMNCVKTIDFTGSLPSCHFFPGGFPTLLNTWPLLRTIKCGVLSANRREIPTDDGKVIQTCTVTKTIDLLLGRWRGSYEHHLPEQWDVTIQYETTLLCGTEIWNKLQMNSIPRALKLPISNLEWNLSDNQTYGNEGLQKLVELRANKELAPIENIHLRNASMYWRAFNDLPSIIGATTKNLSCVVALVHELTDSHEDTHGGDTDADESDDGSEGGEDWLQKYGLGDTTSLANIFVDFDWAAFPVLETFHMRVEVYVQDLSSVKRLCHRVGTTNLDLPPPVYLGRCLNLEFMSIFVELNFKTGSHNCEWTYETWPVDCFPDPEFFAKQLLAVGGLGCEYTIHFGALDDDGDDALEQAGMVYRYLVYKAITKFKLGKVGWRKGGGVPAPKVAADTSAGKKRKSRA</sequence>
<comment type="caution">
    <text evidence="2">The sequence shown here is derived from an EMBL/GenBank/DDBJ whole genome shotgun (WGS) entry which is preliminary data.</text>
</comment>
<reference evidence="2 3" key="1">
    <citation type="submission" date="2018-11" db="EMBL/GenBank/DDBJ databases">
        <title>Genome sequence of Apiotrichum porosum DSM 27194.</title>
        <authorList>
            <person name="Aliyu H."/>
            <person name="Gorte O."/>
            <person name="Ochsenreither K."/>
        </authorList>
    </citation>
    <scope>NUCLEOTIDE SEQUENCE [LARGE SCALE GENOMIC DNA]</scope>
    <source>
        <strain evidence="2 3">DSM 27194</strain>
    </source>
</reference>
<gene>
    <name evidence="2" type="ORF">EHS24_004072</name>
</gene>
<dbReference type="Proteomes" id="UP000279236">
    <property type="component" value="Unassembled WGS sequence"/>
</dbReference>
<proteinExistence type="predicted"/>
<dbReference type="AlphaFoldDB" id="A0A427Y488"/>
<feature type="region of interest" description="Disordered" evidence="1">
    <location>
        <begin position="1"/>
        <end position="21"/>
    </location>
</feature>
<dbReference type="GeneID" id="39588615"/>
<keyword evidence="3" id="KW-1185">Reference proteome</keyword>
<feature type="compositionally biased region" description="Acidic residues" evidence="1">
    <location>
        <begin position="300"/>
        <end position="313"/>
    </location>
</feature>
<dbReference type="RefSeq" id="XP_028478672.1">
    <property type="nucleotide sequence ID" value="XM_028619700.1"/>
</dbReference>
<protein>
    <submittedName>
        <fullName evidence="2">Uncharacterized protein</fullName>
    </submittedName>
</protein>
<organism evidence="2 3">
    <name type="scientific">Apiotrichum porosum</name>
    <dbReference type="NCBI Taxonomy" id="105984"/>
    <lineage>
        <taxon>Eukaryota</taxon>
        <taxon>Fungi</taxon>
        <taxon>Dikarya</taxon>
        <taxon>Basidiomycota</taxon>
        <taxon>Agaricomycotina</taxon>
        <taxon>Tremellomycetes</taxon>
        <taxon>Trichosporonales</taxon>
        <taxon>Trichosporonaceae</taxon>
        <taxon>Apiotrichum</taxon>
    </lineage>
</organism>
<feature type="region of interest" description="Disordered" evidence="1">
    <location>
        <begin position="291"/>
        <end position="315"/>
    </location>
</feature>
<evidence type="ECO:0000256" key="1">
    <source>
        <dbReference type="SAM" id="MobiDB-lite"/>
    </source>
</evidence>
<name>A0A427Y488_9TREE</name>